<dbReference type="Pfam" id="PF01735">
    <property type="entry name" value="PLA2_B"/>
    <property type="match status" value="2"/>
</dbReference>
<dbReference type="Gene3D" id="3.40.1090.10">
    <property type="entry name" value="Cytosolic phospholipase A2 catalytic domain"/>
    <property type="match status" value="1"/>
</dbReference>
<evidence type="ECO:0000313" key="8">
    <source>
        <dbReference type="EMBL" id="ODQ58657.1"/>
    </source>
</evidence>
<dbReference type="STRING" id="683960.A0A1E3P162"/>
<dbReference type="GeneID" id="30199144"/>
<evidence type="ECO:0000256" key="1">
    <source>
        <dbReference type="ARBA" id="ARBA00008780"/>
    </source>
</evidence>
<dbReference type="GO" id="GO:0005829">
    <property type="term" value="C:cytosol"/>
    <property type="evidence" value="ECO:0007669"/>
    <property type="project" value="TreeGrafter"/>
</dbReference>
<dbReference type="EMBL" id="KV454211">
    <property type="protein sequence ID" value="ODQ58657.1"/>
    <property type="molecule type" value="Genomic_DNA"/>
</dbReference>
<keyword evidence="4 5" id="KW-0443">Lipid metabolism</keyword>
<dbReference type="EC" id="3.1.1.5" evidence="6"/>
<sequence>MLSSLKPITIGIAISGGGYRSFLNGAGALAAFDDRTMNSTNPGHLGGVLQSTSYISAISGGSWLLMSMILGDYEPIVKLKKEWHMLDPLLEGIPNMKQVEVSRNDVQVLPVDFKDDDGGFYEKLRFKTFFKDMFKKKEEPKISATNVLPNIEVSPDLSLKNIKKIFNFYKNLHVEVRSKKSVGFPVSFTDYWGRALSRKIFPKSARSPNKTFSSVTMLNSFQMFYQPLPIILSNLREPGVEKTSINSNIFEFTPFEFGSWDLKMFMNLKYLGSLLCGGVPVFHISKKAICFNNFDNAGFITGTSSSLFNNVLIYVWQLAATSTREKYRAIKAVLNTFGLTSQQNGIDPKKHPDYALYTPNPFYRYGQEQNNEIFHDKHLYMVDGGEDGQNIPIQPLLQKSRQVDLIFALDSTADVGGWPNGTILQNTMDRYHHKDHKGTTVSIDGVPTSIDLFPEIPKPKMFVDKKLNKRPIFFGCHLSKFPKRNLNKEDVVDEYLPPIVGYFANTNHSYLSNTSTFRLTYTDDEVSHLIENAYNIMSYSNSTIDENYYKCIGCIMVKREFDRRSRGLSLINQGGKEQASRVPGFCGRCYKDYCYN</sequence>
<dbReference type="GO" id="GO:0030474">
    <property type="term" value="P:spindle pole body duplication"/>
    <property type="evidence" value="ECO:0007669"/>
    <property type="project" value="EnsemblFungi"/>
</dbReference>
<proteinExistence type="inferred from homology"/>
<dbReference type="SMART" id="SM00022">
    <property type="entry name" value="PLAc"/>
    <property type="match status" value="1"/>
</dbReference>
<keyword evidence="2 5" id="KW-0378">Hydrolase</keyword>
<evidence type="ECO:0000256" key="5">
    <source>
        <dbReference type="PROSITE-ProRule" id="PRU00555"/>
    </source>
</evidence>
<evidence type="ECO:0000259" key="7">
    <source>
        <dbReference type="PROSITE" id="PS51210"/>
    </source>
</evidence>
<protein>
    <recommendedName>
        <fullName evidence="6">Lysophospholipase</fullName>
        <ecNumber evidence="6">3.1.1.5</ecNumber>
    </recommendedName>
</protein>
<dbReference type="AlphaFoldDB" id="A0A1E3P162"/>
<evidence type="ECO:0000256" key="4">
    <source>
        <dbReference type="ARBA" id="ARBA00023098"/>
    </source>
</evidence>
<accession>A0A1E3P162</accession>
<dbReference type="PANTHER" id="PTHR10728">
    <property type="entry name" value="CYTOSOLIC PHOSPHOLIPASE A2"/>
    <property type="match status" value="1"/>
</dbReference>
<gene>
    <name evidence="8" type="ORF">WICANDRAFT_31907</name>
</gene>
<keyword evidence="3 5" id="KW-0442">Lipid degradation</keyword>
<dbReference type="OrthoDB" id="4084751at2759"/>
<dbReference type="GO" id="GO:0070583">
    <property type="term" value="P:spore membrane bending pathway"/>
    <property type="evidence" value="ECO:0007669"/>
    <property type="project" value="EnsemblFungi"/>
</dbReference>
<dbReference type="GO" id="GO:0007127">
    <property type="term" value="P:meiosis I"/>
    <property type="evidence" value="ECO:0007669"/>
    <property type="project" value="EnsemblFungi"/>
</dbReference>
<dbReference type="RefSeq" id="XP_019037864.1">
    <property type="nucleotide sequence ID" value="XM_019181898.1"/>
</dbReference>
<reference evidence="8 9" key="1">
    <citation type="journal article" date="2016" name="Proc. Natl. Acad. Sci. U.S.A.">
        <title>Comparative genomics of biotechnologically important yeasts.</title>
        <authorList>
            <person name="Riley R."/>
            <person name="Haridas S."/>
            <person name="Wolfe K.H."/>
            <person name="Lopes M.R."/>
            <person name="Hittinger C.T."/>
            <person name="Goeker M."/>
            <person name="Salamov A.A."/>
            <person name="Wisecaver J.H."/>
            <person name="Long T.M."/>
            <person name="Calvey C.H."/>
            <person name="Aerts A.L."/>
            <person name="Barry K.W."/>
            <person name="Choi C."/>
            <person name="Clum A."/>
            <person name="Coughlan A.Y."/>
            <person name="Deshpande S."/>
            <person name="Douglass A.P."/>
            <person name="Hanson S.J."/>
            <person name="Klenk H.-P."/>
            <person name="LaButti K.M."/>
            <person name="Lapidus A."/>
            <person name="Lindquist E.A."/>
            <person name="Lipzen A.M."/>
            <person name="Meier-Kolthoff J.P."/>
            <person name="Ohm R.A."/>
            <person name="Otillar R.P."/>
            <person name="Pangilinan J.L."/>
            <person name="Peng Y."/>
            <person name="Rokas A."/>
            <person name="Rosa C.A."/>
            <person name="Scheuner C."/>
            <person name="Sibirny A.A."/>
            <person name="Slot J.C."/>
            <person name="Stielow J.B."/>
            <person name="Sun H."/>
            <person name="Kurtzman C.P."/>
            <person name="Blackwell M."/>
            <person name="Grigoriev I.V."/>
            <person name="Jeffries T.W."/>
        </authorList>
    </citation>
    <scope>NUCLEOTIDE SEQUENCE [LARGE SCALE GENOMIC DNA]</scope>
    <source>
        <strain evidence="9">ATCC 58044 / CBS 1984 / NCYC 433 / NRRL Y-366-8</strain>
    </source>
</reference>
<evidence type="ECO:0000256" key="3">
    <source>
        <dbReference type="ARBA" id="ARBA00022963"/>
    </source>
</evidence>
<dbReference type="GO" id="GO:0005783">
    <property type="term" value="C:endoplasmic reticulum"/>
    <property type="evidence" value="ECO:0007669"/>
    <property type="project" value="EnsemblFungi"/>
</dbReference>
<dbReference type="GO" id="GO:0046475">
    <property type="term" value="P:glycerophospholipid catabolic process"/>
    <property type="evidence" value="ECO:0007669"/>
    <property type="project" value="TreeGrafter"/>
</dbReference>
<organism evidence="8 9">
    <name type="scientific">Wickerhamomyces anomalus (strain ATCC 58044 / CBS 1984 / NCYC 433 / NRRL Y-366-8)</name>
    <name type="common">Yeast</name>
    <name type="synonym">Hansenula anomala</name>
    <dbReference type="NCBI Taxonomy" id="683960"/>
    <lineage>
        <taxon>Eukaryota</taxon>
        <taxon>Fungi</taxon>
        <taxon>Dikarya</taxon>
        <taxon>Ascomycota</taxon>
        <taxon>Saccharomycotina</taxon>
        <taxon>Saccharomycetes</taxon>
        <taxon>Phaffomycetales</taxon>
        <taxon>Wickerhamomycetaceae</taxon>
        <taxon>Wickerhamomyces</taxon>
    </lineage>
</organism>
<name>A0A1E3P162_WICAA</name>
<dbReference type="PANTHER" id="PTHR10728:SF56">
    <property type="entry name" value="MEIOTIC PHOSPHOLIPASE SPO1-RELATED"/>
    <property type="match status" value="1"/>
</dbReference>
<dbReference type="InterPro" id="IPR002642">
    <property type="entry name" value="LysoPLipase_cat_dom"/>
</dbReference>
<dbReference type="GO" id="GO:0004622">
    <property type="term" value="F:phosphatidylcholine lysophospholipase activity"/>
    <property type="evidence" value="ECO:0007669"/>
    <property type="project" value="UniProtKB-EC"/>
</dbReference>
<dbReference type="GO" id="GO:0005886">
    <property type="term" value="C:plasma membrane"/>
    <property type="evidence" value="ECO:0007669"/>
    <property type="project" value="TreeGrafter"/>
</dbReference>
<comment type="catalytic activity">
    <reaction evidence="6">
        <text>a 1-acyl-sn-glycero-3-phosphocholine + H2O = sn-glycerol 3-phosphocholine + a fatty acid + H(+)</text>
        <dbReference type="Rhea" id="RHEA:15177"/>
        <dbReference type="ChEBI" id="CHEBI:15377"/>
        <dbReference type="ChEBI" id="CHEBI:15378"/>
        <dbReference type="ChEBI" id="CHEBI:16870"/>
        <dbReference type="ChEBI" id="CHEBI:28868"/>
        <dbReference type="ChEBI" id="CHEBI:58168"/>
        <dbReference type="EC" id="3.1.1.5"/>
    </reaction>
</comment>
<dbReference type="GO" id="GO:0005634">
    <property type="term" value="C:nucleus"/>
    <property type="evidence" value="ECO:0007669"/>
    <property type="project" value="EnsemblFungi"/>
</dbReference>
<dbReference type="SUPFAM" id="SSF52151">
    <property type="entry name" value="FabD/lysophospholipase-like"/>
    <property type="match status" value="1"/>
</dbReference>
<dbReference type="GO" id="GO:0005628">
    <property type="term" value="C:prospore membrane"/>
    <property type="evidence" value="ECO:0007669"/>
    <property type="project" value="EnsemblFungi"/>
</dbReference>
<evidence type="ECO:0000256" key="2">
    <source>
        <dbReference type="ARBA" id="ARBA00022801"/>
    </source>
</evidence>
<evidence type="ECO:0000256" key="6">
    <source>
        <dbReference type="RuleBase" id="RU362103"/>
    </source>
</evidence>
<dbReference type="GO" id="GO:0005576">
    <property type="term" value="C:extracellular region"/>
    <property type="evidence" value="ECO:0007669"/>
    <property type="project" value="TreeGrafter"/>
</dbReference>
<comment type="similarity">
    <text evidence="1 6">Belongs to the lysophospholipase family.</text>
</comment>
<dbReference type="PROSITE" id="PS51210">
    <property type="entry name" value="PLA2C"/>
    <property type="match status" value="1"/>
</dbReference>
<keyword evidence="9" id="KW-1185">Reference proteome</keyword>
<dbReference type="Proteomes" id="UP000094112">
    <property type="component" value="Unassembled WGS sequence"/>
</dbReference>
<dbReference type="GO" id="GO:0004623">
    <property type="term" value="F:phospholipase A2 activity"/>
    <property type="evidence" value="ECO:0007669"/>
    <property type="project" value="TreeGrafter"/>
</dbReference>
<evidence type="ECO:0000313" key="9">
    <source>
        <dbReference type="Proteomes" id="UP000094112"/>
    </source>
</evidence>
<feature type="domain" description="PLA2c" evidence="7">
    <location>
        <begin position="1"/>
        <end position="596"/>
    </location>
</feature>
<dbReference type="InterPro" id="IPR016035">
    <property type="entry name" value="Acyl_Trfase/lysoPLipase"/>
</dbReference>